<keyword evidence="4" id="KW-1015">Disulfide bond</keyword>
<dbReference type="InterPro" id="IPR001314">
    <property type="entry name" value="Peptidase_S1A"/>
</dbReference>
<proteinExistence type="predicted"/>
<sequence>MESEGTSAEVDISNPLVHSTNKNIIDWVLGTIGFKPDNNQLPVAPETSDPSQCSKCVCGLALQHKRIVGGVETLVNEYPWMVALQYNNRFYCGASLINNKYLLTAAHCVQGFNADRLSAVFFDHDRSSSYETATFTRRIRGIFKHNSYGNGGNYNNDIALLKLDQDVSLDAMTRPVCLPSTGKSFTGLNGIAVGWGATSEHGQVAMKLREVTVPIMSNRDCKKTGYNNRITDNMLCAGFPDGKKDSCQGDSGGPLHIINGSFHAIVGIVSWGEGCAQPNYPGVYSRVNRYITWIMSNTKDACYCKN</sequence>
<evidence type="ECO:0000259" key="6">
    <source>
        <dbReference type="PROSITE" id="PS50240"/>
    </source>
</evidence>
<reference evidence="8" key="1">
    <citation type="journal article" date="2013" name="Genome Biol.">
        <title>Draft genome of the mountain pine beetle, Dendroctonus ponderosae Hopkins, a major forest pest.</title>
        <authorList>
            <person name="Keeling C.I."/>
            <person name="Yuen M.M."/>
            <person name="Liao N.Y."/>
            <person name="Docking T.R."/>
            <person name="Chan S.K."/>
            <person name="Taylor G.A."/>
            <person name="Palmquist D.L."/>
            <person name="Jackman S.D."/>
            <person name="Nguyen A."/>
            <person name="Li M."/>
            <person name="Henderson H."/>
            <person name="Janes J.K."/>
            <person name="Zhao Y."/>
            <person name="Pandoh P."/>
            <person name="Moore R."/>
            <person name="Sperling F.A."/>
            <person name="Huber D.P."/>
            <person name="Birol I."/>
            <person name="Jones S.J."/>
            <person name="Bohlmann J."/>
        </authorList>
    </citation>
    <scope>NUCLEOTIDE SEQUENCE</scope>
</reference>
<evidence type="ECO:0000256" key="3">
    <source>
        <dbReference type="ARBA" id="ARBA00022825"/>
    </source>
</evidence>
<dbReference type="PROSITE" id="PS00134">
    <property type="entry name" value="TRYPSIN_HIS"/>
    <property type="match status" value="1"/>
</dbReference>
<accession>A0AAR5PGW1</accession>
<dbReference type="EnsemblMetazoa" id="XM_019904563.1">
    <property type="protein sequence ID" value="XP_019760122.1"/>
    <property type="gene ID" value="LOC109537707"/>
</dbReference>
<dbReference type="InterPro" id="IPR043504">
    <property type="entry name" value="Peptidase_S1_PA_chymotrypsin"/>
</dbReference>
<dbReference type="GeneID" id="109537707"/>
<dbReference type="KEGG" id="dpa:109537707"/>
<dbReference type="InterPro" id="IPR018114">
    <property type="entry name" value="TRYPSIN_HIS"/>
</dbReference>
<dbReference type="Gene3D" id="2.40.10.10">
    <property type="entry name" value="Trypsin-like serine proteases"/>
    <property type="match status" value="1"/>
</dbReference>
<dbReference type="InterPro" id="IPR009003">
    <property type="entry name" value="Peptidase_S1_PA"/>
</dbReference>
<evidence type="ECO:0000313" key="8">
    <source>
        <dbReference type="Proteomes" id="UP000019118"/>
    </source>
</evidence>
<evidence type="ECO:0000256" key="5">
    <source>
        <dbReference type="RuleBase" id="RU363034"/>
    </source>
</evidence>
<reference evidence="7" key="2">
    <citation type="submission" date="2024-08" db="UniProtKB">
        <authorList>
            <consortium name="EnsemblMetazoa"/>
        </authorList>
    </citation>
    <scope>IDENTIFICATION</scope>
</reference>
<name>A0AAR5PGW1_DENPD</name>
<dbReference type="InterPro" id="IPR001254">
    <property type="entry name" value="Trypsin_dom"/>
</dbReference>
<dbReference type="PANTHER" id="PTHR24252">
    <property type="entry name" value="ACROSIN-RELATED"/>
    <property type="match status" value="1"/>
</dbReference>
<dbReference type="PROSITE" id="PS00135">
    <property type="entry name" value="TRYPSIN_SER"/>
    <property type="match status" value="1"/>
</dbReference>
<evidence type="ECO:0000256" key="4">
    <source>
        <dbReference type="ARBA" id="ARBA00023157"/>
    </source>
</evidence>
<protein>
    <recommendedName>
        <fullName evidence="6">Peptidase S1 domain-containing protein</fullName>
    </recommendedName>
</protein>
<dbReference type="AlphaFoldDB" id="A0AAR5PGW1"/>
<dbReference type="Proteomes" id="UP000019118">
    <property type="component" value="Unassembled WGS sequence"/>
</dbReference>
<evidence type="ECO:0000256" key="1">
    <source>
        <dbReference type="ARBA" id="ARBA00022670"/>
    </source>
</evidence>
<keyword evidence="2 5" id="KW-0378">Hydrolase</keyword>
<keyword evidence="8" id="KW-1185">Reference proteome</keyword>
<dbReference type="PRINTS" id="PR00722">
    <property type="entry name" value="CHYMOTRYPSIN"/>
</dbReference>
<dbReference type="RefSeq" id="XP_019760122.1">
    <property type="nucleotide sequence ID" value="XM_019904563.2"/>
</dbReference>
<organism evidence="7 8">
    <name type="scientific">Dendroctonus ponderosae</name>
    <name type="common">Mountain pine beetle</name>
    <dbReference type="NCBI Taxonomy" id="77166"/>
    <lineage>
        <taxon>Eukaryota</taxon>
        <taxon>Metazoa</taxon>
        <taxon>Ecdysozoa</taxon>
        <taxon>Arthropoda</taxon>
        <taxon>Hexapoda</taxon>
        <taxon>Insecta</taxon>
        <taxon>Pterygota</taxon>
        <taxon>Neoptera</taxon>
        <taxon>Endopterygota</taxon>
        <taxon>Coleoptera</taxon>
        <taxon>Polyphaga</taxon>
        <taxon>Cucujiformia</taxon>
        <taxon>Curculionidae</taxon>
        <taxon>Scolytinae</taxon>
        <taxon>Dendroctonus</taxon>
    </lineage>
</organism>
<feature type="domain" description="Peptidase S1" evidence="6">
    <location>
        <begin position="67"/>
        <end position="299"/>
    </location>
</feature>
<evidence type="ECO:0000313" key="7">
    <source>
        <dbReference type="EnsemblMetazoa" id="XP_019760122.1"/>
    </source>
</evidence>
<dbReference type="SUPFAM" id="SSF50494">
    <property type="entry name" value="Trypsin-like serine proteases"/>
    <property type="match status" value="1"/>
</dbReference>
<dbReference type="FunFam" id="2.40.10.10:FF:000006">
    <property type="entry name" value="Serine proteinase stubble"/>
    <property type="match status" value="1"/>
</dbReference>
<evidence type="ECO:0000256" key="2">
    <source>
        <dbReference type="ARBA" id="ARBA00022801"/>
    </source>
</evidence>
<dbReference type="PROSITE" id="PS50240">
    <property type="entry name" value="TRYPSIN_DOM"/>
    <property type="match status" value="1"/>
</dbReference>
<dbReference type="PANTHER" id="PTHR24252:SF18">
    <property type="entry name" value="OVOCHYMASE 1"/>
    <property type="match status" value="1"/>
</dbReference>
<dbReference type="CDD" id="cd00190">
    <property type="entry name" value="Tryp_SPc"/>
    <property type="match status" value="1"/>
</dbReference>
<dbReference type="InterPro" id="IPR033116">
    <property type="entry name" value="TRYPSIN_SER"/>
</dbReference>
<dbReference type="GO" id="GO:0004252">
    <property type="term" value="F:serine-type endopeptidase activity"/>
    <property type="evidence" value="ECO:0007669"/>
    <property type="project" value="InterPro"/>
</dbReference>
<dbReference type="Pfam" id="PF00089">
    <property type="entry name" value="Trypsin"/>
    <property type="match status" value="1"/>
</dbReference>
<keyword evidence="3 5" id="KW-0720">Serine protease</keyword>
<dbReference type="SMART" id="SM00020">
    <property type="entry name" value="Tryp_SPc"/>
    <property type="match status" value="1"/>
</dbReference>
<keyword evidence="1 5" id="KW-0645">Protease</keyword>
<dbReference type="GO" id="GO:0006508">
    <property type="term" value="P:proteolysis"/>
    <property type="evidence" value="ECO:0007669"/>
    <property type="project" value="UniProtKB-KW"/>
</dbReference>